<feature type="coiled-coil region" evidence="2">
    <location>
        <begin position="680"/>
        <end position="728"/>
    </location>
</feature>
<feature type="compositionally biased region" description="Polar residues" evidence="3">
    <location>
        <begin position="223"/>
        <end position="237"/>
    </location>
</feature>
<dbReference type="Pfam" id="PF24161">
    <property type="entry name" value="CCDC39"/>
    <property type="match status" value="1"/>
</dbReference>
<feature type="region of interest" description="Disordered" evidence="3">
    <location>
        <begin position="160"/>
        <end position="263"/>
    </location>
</feature>
<dbReference type="GO" id="GO:0036159">
    <property type="term" value="P:inner dynein arm assembly"/>
    <property type="evidence" value="ECO:0007669"/>
    <property type="project" value="InterPro"/>
</dbReference>
<feature type="coiled-coil region" evidence="2">
    <location>
        <begin position="418"/>
        <end position="499"/>
    </location>
</feature>
<dbReference type="GO" id="GO:0005930">
    <property type="term" value="C:axoneme"/>
    <property type="evidence" value="ECO:0007669"/>
    <property type="project" value="InterPro"/>
</dbReference>
<dbReference type="Proteomes" id="UP000030763">
    <property type="component" value="Unassembled WGS sequence"/>
</dbReference>
<evidence type="ECO:0000313" key="5">
    <source>
        <dbReference type="Proteomes" id="UP000030763"/>
    </source>
</evidence>
<dbReference type="GO" id="GO:0003341">
    <property type="term" value="P:cilium movement"/>
    <property type="evidence" value="ECO:0007669"/>
    <property type="project" value="InterPro"/>
</dbReference>
<dbReference type="PANTHER" id="PTHR18962:SF0">
    <property type="entry name" value="COILED-COIL DOMAIN-CONTAINING PROTEIN 39"/>
    <property type="match status" value="1"/>
</dbReference>
<dbReference type="RefSeq" id="XP_013332580.1">
    <property type="nucleotide sequence ID" value="XM_013477126.1"/>
</dbReference>
<dbReference type="EMBL" id="HG718748">
    <property type="protein sequence ID" value="CDJ55930.1"/>
    <property type="molecule type" value="Genomic_DNA"/>
</dbReference>
<sequence length="1059" mass="118179">MEARESEEANDSANHELGSEGSGQNSAGVGAKPPGTTITDLEQAKLAAKTSSGSVERHRESGQGSVSEDPTKHSVSSQQVNGQERSVAAVGTTDPHKEMLNNTTQRLDAQAAIDSVETAEKHTVEAEVLAKRTQTISNEFSSTPTLEPTWKRMPDCEETAVGPISSATGTMATNGGSTPVALPSGRAATLLSTAVETEAPAMETRKSLPEKDFNGGSRHSDPSSKTSPTAEQRNPPTVKSKGVHTPNDVLNASPPYEEEEDDLPTFADEESIALYGEIRDKQRLLSRQGTELGQKAERVVLMRQHLQQLKAEADHLENLVAAKEAHIKSDKHMEEVAVRQSSKLKTEVQQQQQQQHHLQSRLTALQVGVAKGQEQMDCFKLRMKWNEEELSQWRSAAHQKEEDLACLAEFKKKDDARAAGLMAQAQRASTEVNEAKKRLQEEQTAARAARAELQRSLEYFAEQQKDRALLIAQGQQVQNKELQALIASLEQQLSLCRSSYSNATMAVSQLTEEVASLRGQLSATATRGKTAKGQLVELHESLAIQKQRLESMNKKKEAAQRKLAKEQENVRSAGEAGDAREAFHAQVAARLQQLQQKVKSSRDSLFGVAQRLAEEKTTLKMKRGGLSSSKNALRSLHAQLQQQEAEKSRQQELLYSIDFQCQAMQRRVSRISGYKTAAETKALQKQMKELQAESQLQQEEHSMLSSQVKHLDGELRKAQRTLARIDEEDSRCANNVGDLRLACASLDRELQTTVKQKENLVLAESLRKLEVTRLHEELEACADASLEAENRKVQHQLQVQEAIAAMDVELDGARGQLRAVEEERRKLIKEAAERKSKISALEARYENVVQSSQTADGAGRSQAYYVIRVGQEREELQRKGAEMQRRLQNASVEVQGLQASLKDVSLSNSRLRSRLQQETGALGSLREQRAEKEGALFLRNHMVFTQQQQICVLKEAIEKEERCLEQTRQKHQCILDRLKDIDEKRRNVEKESDYIDEKLQRSMKQRLKLQTSIQKRRRVAAPSSQPVEVNDECQFCNAEIQCHAECLKGMLQSLYRSMG</sequence>
<name>U6M2L5_EIMMA</name>
<proteinExistence type="predicted"/>
<dbReference type="OMA" id="ACDRISI"/>
<evidence type="ECO:0000313" key="4">
    <source>
        <dbReference type="EMBL" id="CDJ55930.1"/>
    </source>
</evidence>
<reference evidence="4" key="2">
    <citation type="submission" date="2013-10" db="EMBL/GenBank/DDBJ databases">
        <authorList>
            <person name="Aslett M."/>
        </authorList>
    </citation>
    <scope>NUCLEOTIDE SEQUENCE [LARGE SCALE GENOMIC DNA]</scope>
    <source>
        <strain evidence="4">Weybridge</strain>
    </source>
</reference>
<dbReference type="InterPro" id="IPR033290">
    <property type="entry name" value="CCDC39"/>
</dbReference>
<feature type="compositionally biased region" description="Polar residues" evidence="3">
    <location>
        <begin position="165"/>
        <end position="177"/>
    </location>
</feature>
<dbReference type="PANTHER" id="PTHR18962">
    <property type="entry name" value="COILED-COIL DOMAIN-CONTAINING PROTEIN 39"/>
    <property type="match status" value="1"/>
</dbReference>
<dbReference type="AlphaFoldDB" id="U6M2L5"/>
<feature type="region of interest" description="Disordered" evidence="3">
    <location>
        <begin position="1"/>
        <end position="98"/>
    </location>
</feature>
<reference evidence="4" key="1">
    <citation type="submission" date="2013-10" db="EMBL/GenBank/DDBJ databases">
        <title>Genomic analysis of the causative agents of coccidiosis in chickens.</title>
        <authorList>
            <person name="Reid A.J."/>
            <person name="Blake D."/>
            <person name="Billington K."/>
            <person name="Browne H."/>
            <person name="Dunn M."/>
            <person name="Hung S."/>
            <person name="Kawahara F."/>
            <person name="Miranda-Saavedra D."/>
            <person name="Mourier T."/>
            <person name="Nagra H."/>
            <person name="Otto T.D."/>
            <person name="Rawlings N."/>
            <person name="Sanchez A."/>
            <person name="Sanders M."/>
            <person name="Subramaniam C."/>
            <person name="Tay Y."/>
            <person name="Dear P."/>
            <person name="Doerig C."/>
            <person name="Gruber A."/>
            <person name="Parkinson J."/>
            <person name="Shirley M."/>
            <person name="Wan K.L."/>
            <person name="Berriman M."/>
            <person name="Tomley F."/>
            <person name="Pain A."/>
        </authorList>
    </citation>
    <scope>NUCLEOTIDE SEQUENCE [LARGE SCALE GENOMIC DNA]</scope>
    <source>
        <strain evidence="4">Weybridge</strain>
    </source>
</reference>
<feature type="coiled-coil region" evidence="2">
    <location>
        <begin position="299"/>
        <end position="326"/>
    </location>
</feature>
<feature type="coiled-coil region" evidence="2">
    <location>
        <begin position="626"/>
        <end position="653"/>
    </location>
</feature>
<dbReference type="GO" id="GO:0060285">
    <property type="term" value="P:cilium-dependent cell motility"/>
    <property type="evidence" value="ECO:0007669"/>
    <property type="project" value="TreeGrafter"/>
</dbReference>
<dbReference type="GeneID" id="25333998"/>
<feature type="compositionally biased region" description="Basic and acidic residues" evidence="3">
    <location>
        <begin position="1"/>
        <end position="18"/>
    </location>
</feature>
<keyword evidence="5" id="KW-1185">Reference proteome</keyword>
<dbReference type="VEuPathDB" id="ToxoDB:EMWEY_00000120"/>
<organism evidence="4 5">
    <name type="scientific">Eimeria maxima</name>
    <name type="common">Coccidian parasite</name>
    <dbReference type="NCBI Taxonomy" id="5804"/>
    <lineage>
        <taxon>Eukaryota</taxon>
        <taxon>Sar</taxon>
        <taxon>Alveolata</taxon>
        <taxon>Apicomplexa</taxon>
        <taxon>Conoidasida</taxon>
        <taxon>Coccidia</taxon>
        <taxon>Eucoccidiorida</taxon>
        <taxon>Eimeriorina</taxon>
        <taxon>Eimeriidae</taxon>
        <taxon>Eimeria</taxon>
    </lineage>
</organism>
<evidence type="ECO:0000256" key="2">
    <source>
        <dbReference type="SAM" id="Coils"/>
    </source>
</evidence>
<evidence type="ECO:0000256" key="3">
    <source>
        <dbReference type="SAM" id="MobiDB-lite"/>
    </source>
</evidence>
<evidence type="ECO:0000256" key="1">
    <source>
        <dbReference type="ARBA" id="ARBA00023054"/>
    </source>
</evidence>
<protein>
    <submittedName>
        <fullName evidence="4">Uncharacterized protein</fullName>
    </submittedName>
</protein>
<feature type="compositionally biased region" description="Polar residues" evidence="3">
    <location>
        <begin position="62"/>
        <end position="84"/>
    </location>
</feature>
<feature type="coiled-coil region" evidence="2">
    <location>
        <begin position="803"/>
        <end position="844"/>
    </location>
</feature>
<dbReference type="OrthoDB" id="347093at2759"/>
<keyword evidence="1 2" id="KW-0175">Coiled coil</keyword>
<feature type="coiled-coil region" evidence="2">
    <location>
        <begin position="535"/>
        <end position="576"/>
    </location>
</feature>
<gene>
    <name evidence="4" type="ORF">EMWEY_00000120</name>
</gene>
<accession>U6M2L5</accession>
<feature type="compositionally biased region" description="Basic and acidic residues" evidence="3">
    <location>
        <begin position="203"/>
        <end position="222"/>
    </location>
</feature>